<dbReference type="Pfam" id="PF01380">
    <property type="entry name" value="SIS"/>
    <property type="match status" value="1"/>
</dbReference>
<dbReference type="InterPro" id="IPR036388">
    <property type="entry name" value="WH-like_DNA-bd_sf"/>
</dbReference>
<reference evidence="6 7" key="1">
    <citation type="submission" date="2024-02" db="EMBL/GenBank/DDBJ databases">
        <title>Bacteria isolated from the canopy kelp, Nereocystis luetkeana.</title>
        <authorList>
            <person name="Pfister C.A."/>
            <person name="Younker I.T."/>
            <person name="Light S.H."/>
        </authorList>
    </citation>
    <scope>NUCLEOTIDE SEQUENCE [LARGE SCALE GENOMIC DNA]</scope>
    <source>
        <strain evidence="6 7">TI.5.07</strain>
    </source>
</reference>
<proteinExistence type="predicted"/>
<dbReference type="InterPro" id="IPR001347">
    <property type="entry name" value="SIS_dom"/>
</dbReference>
<accession>A0ABU9GD33</accession>
<dbReference type="InterPro" id="IPR035472">
    <property type="entry name" value="RpiR-like_SIS"/>
</dbReference>
<feature type="domain" description="SIS" evidence="5">
    <location>
        <begin position="145"/>
        <end position="282"/>
    </location>
</feature>
<dbReference type="PROSITE" id="PS51071">
    <property type="entry name" value="HTH_RPIR"/>
    <property type="match status" value="1"/>
</dbReference>
<dbReference type="PANTHER" id="PTHR30514">
    <property type="entry name" value="GLUCOKINASE"/>
    <property type="match status" value="1"/>
</dbReference>
<evidence type="ECO:0000259" key="4">
    <source>
        <dbReference type="PROSITE" id="PS51071"/>
    </source>
</evidence>
<name>A0ABU9GD33_COBMA</name>
<dbReference type="InterPro" id="IPR009057">
    <property type="entry name" value="Homeodomain-like_sf"/>
</dbReference>
<keyword evidence="7" id="KW-1185">Reference proteome</keyword>
<protein>
    <submittedName>
        <fullName evidence="6">MurR/RpiR family transcriptional regulator</fullName>
    </submittedName>
</protein>
<dbReference type="SUPFAM" id="SSF53697">
    <property type="entry name" value="SIS domain"/>
    <property type="match status" value="1"/>
</dbReference>
<dbReference type="Pfam" id="PF01418">
    <property type="entry name" value="HTH_6"/>
    <property type="match status" value="1"/>
</dbReference>
<dbReference type="InterPro" id="IPR047640">
    <property type="entry name" value="RpiR-like"/>
</dbReference>
<feature type="domain" description="HTH rpiR-type" evidence="4">
    <location>
        <begin position="18"/>
        <end position="94"/>
    </location>
</feature>
<dbReference type="RefSeq" id="WP_341542101.1">
    <property type="nucleotide sequence ID" value="NZ_JBAKAP010000005.1"/>
</dbReference>
<dbReference type="EMBL" id="JBAKAP010000005">
    <property type="protein sequence ID" value="MEL0616384.1"/>
    <property type="molecule type" value="Genomic_DNA"/>
</dbReference>
<dbReference type="Proteomes" id="UP001378242">
    <property type="component" value="Unassembled WGS sequence"/>
</dbReference>
<keyword evidence="1" id="KW-0805">Transcription regulation</keyword>
<evidence type="ECO:0000256" key="1">
    <source>
        <dbReference type="ARBA" id="ARBA00023015"/>
    </source>
</evidence>
<gene>
    <name evidence="6" type="ORF">V6243_06020</name>
</gene>
<dbReference type="Gene3D" id="1.10.10.10">
    <property type="entry name" value="Winged helix-like DNA-binding domain superfamily/Winged helix DNA-binding domain"/>
    <property type="match status" value="1"/>
</dbReference>
<organism evidence="6 7">
    <name type="scientific">Cobetia marina</name>
    <name type="common">Deleya marina</name>
    <dbReference type="NCBI Taxonomy" id="28258"/>
    <lineage>
        <taxon>Bacteria</taxon>
        <taxon>Pseudomonadati</taxon>
        <taxon>Pseudomonadota</taxon>
        <taxon>Gammaproteobacteria</taxon>
        <taxon>Oceanospirillales</taxon>
        <taxon>Halomonadaceae</taxon>
        <taxon>Cobetia</taxon>
    </lineage>
</organism>
<dbReference type="CDD" id="cd05013">
    <property type="entry name" value="SIS_RpiR"/>
    <property type="match status" value="1"/>
</dbReference>
<sequence>MADITPLQMTARQIESFESLEAHISQQYPSLSRRLQQSARFLLDHPQEVAFGTVAGLAEKADVTPSTLIRFANAVGFSGFSEMQKLFRARLVEAEPSYSERIRVAREVTGESPGAHELLRSFSAANQQALGELPGRIAPKDIERALDLLEVAEAVHLLGARRSFVVSSYLAYSLRHIAKRAFLMDGMGAMYREQAEAISRQDCLLVTSFAPYAEEVQSAVHVARERGTPTILITDSSLSPLTHHADVVLVVSEAEVQGFRGLTSTLCLAQALAIGLGVRQQGSEEVQGSTPHDISLQEEGAANLRG</sequence>
<keyword evidence="3" id="KW-0804">Transcription</keyword>
<evidence type="ECO:0000256" key="3">
    <source>
        <dbReference type="ARBA" id="ARBA00023163"/>
    </source>
</evidence>
<evidence type="ECO:0000259" key="5">
    <source>
        <dbReference type="PROSITE" id="PS51464"/>
    </source>
</evidence>
<evidence type="ECO:0000313" key="6">
    <source>
        <dbReference type="EMBL" id="MEL0616384.1"/>
    </source>
</evidence>
<dbReference type="PANTHER" id="PTHR30514:SF20">
    <property type="entry name" value="TRANSCRIPTIONAL REGULATOR"/>
    <property type="match status" value="1"/>
</dbReference>
<dbReference type="SUPFAM" id="SSF46689">
    <property type="entry name" value="Homeodomain-like"/>
    <property type="match status" value="1"/>
</dbReference>
<dbReference type="InterPro" id="IPR046348">
    <property type="entry name" value="SIS_dom_sf"/>
</dbReference>
<evidence type="ECO:0000256" key="2">
    <source>
        <dbReference type="ARBA" id="ARBA00023125"/>
    </source>
</evidence>
<comment type="caution">
    <text evidence="6">The sequence shown here is derived from an EMBL/GenBank/DDBJ whole genome shotgun (WGS) entry which is preliminary data.</text>
</comment>
<dbReference type="Gene3D" id="3.40.50.10490">
    <property type="entry name" value="Glucose-6-phosphate isomerase like protein, domain 1"/>
    <property type="match status" value="1"/>
</dbReference>
<evidence type="ECO:0000313" key="7">
    <source>
        <dbReference type="Proteomes" id="UP001378242"/>
    </source>
</evidence>
<dbReference type="InterPro" id="IPR000281">
    <property type="entry name" value="HTH_RpiR"/>
</dbReference>
<dbReference type="PROSITE" id="PS51464">
    <property type="entry name" value="SIS"/>
    <property type="match status" value="1"/>
</dbReference>
<keyword evidence="2" id="KW-0238">DNA-binding</keyword>